<proteinExistence type="predicted"/>
<evidence type="ECO:0000259" key="1">
    <source>
        <dbReference type="PROSITE" id="PS50943"/>
    </source>
</evidence>
<keyword evidence="2" id="KW-0238">DNA-binding</keyword>
<organism evidence="2 3">
    <name type="scientific">Nostoc punctiforme NIES-2108</name>
    <dbReference type="NCBI Taxonomy" id="1356359"/>
    <lineage>
        <taxon>Bacteria</taxon>
        <taxon>Bacillati</taxon>
        <taxon>Cyanobacteriota</taxon>
        <taxon>Cyanophyceae</taxon>
        <taxon>Nostocales</taxon>
        <taxon>Nostocaceae</taxon>
        <taxon>Nostoc</taxon>
    </lineage>
</organism>
<gene>
    <name evidence="2" type="ORF">A6769_32420</name>
</gene>
<dbReference type="InterPro" id="IPR039060">
    <property type="entry name" value="Antitox_HigA"/>
</dbReference>
<sequence>MELRPIRTQADYQEALREIELLFDAVPNTPECDRLDVLSTLVEAYEKAHFPIEKPDPIEAIQYYMDTRGWSRRDLELCLGSRARVSEILSRKRSLTLEMIRKLNQELGIPAEILIQPYDSVQISA</sequence>
<accession>A0A367R389</accession>
<dbReference type="EMBL" id="LXQE01000181">
    <property type="protein sequence ID" value="RCJ30875.1"/>
    <property type="molecule type" value="Genomic_DNA"/>
</dbReference>
<dbReference type="GO" id="GO:0006355">
    <property type="term" value="P:regulation of DNA-templated transcription"/>
    <property type="evidence" value="ECO:0007669"/>
    <property type="project" value="InterPro"/>
</dbReference>
<feature type="domain" description="HTH cro/C1-type" evidence="1">
    <location>
        <begin position="61"/>
        <end position="114"/>
    </location>
</feature>
<protein>
    <submittedName>
        <fullName evidence="2">DNA-binding protein</fullName>
    </submittedName>
</protein>
<dbReference type="AlphaFoldDB" id="A0A367R389"/>
<evidence type="ECO:0000313" key="2">
    <source>
        <dbReference type="EMBL" id="RCJ30875.1"/>
    </source>
</evidence>
<dbReference type="SMART" id="SM00530">
    <property type="entry name" value="HTH_XRE"/>
    <property type="match status" value="1"/>
</dbReference>
<dbReference type="Pfam" id="PF01381">
    <property type="entry name" value="HTH_3"/>
    <property type="match status" value="1"/>
</dbReference>
<comment type="caution">
    <text evidence="2">The sequence shown here is derived from an EMBL/GenBank/DDBJ whole genome shotgun (WGS) entry which is preliminary data.</text>
</comment>
<dbReference type="GO" id="GO:0001046">
    <property type="term" value="F:core promoter sequence-specific DNA binding"/>
    <property type="evidence" value="ECO:0007669"/>
    <property type="project" value="TreeGrafter"/>
</dbReference>
<dbReference type="SUPFAM" id="SSF47413">
    <property type="entry name" value="lambda repressor-like DNA-binding domains"/>
    <property type="match status" value="1"/>
</dbReference>
<reference evidence="2 3" key="1">
    <citation type="submission" date="2016-04" db="EMBL/GenBank/DDBJ databases">
        <authorList>
            <person name="Evans L.H."/>
            <person name="Alamgir A."/>
            <person name="Owens N."/>
            <person name="Weber N.D."/>
            <person name="Virtaneva K."/>
            <person name="Barbian K."/>
            <person name="Babar A."/>
            <person name="Rosenke K."/>
        </authorList>
    </citation>
    <scope>NUCLEOTIDE SEQUENCE [LARGE SCALE GENOMIC DNA]</scope>
    <source>
        <strain evidence="2">NIES-2108</strain>
    </source>
</reference>
<name>A0A367R389_NOSPU</name>
<dbReference type="InterPro" id="IPR010982">
    <property type="entry name" value="Lambda_DNA-bd_dom_sf"/>
</dbReference>
<dbReference type="PANTHER" id="PTHR40455">
    <property type="entry name" value="ANTITOXIN HIGA"/>
    <property type="match status" value="1"/>
</dbReference>
<evidence type="ECO:0000313" key="3">
    <source>
        <dbReference type="Proteomes" id="UP000252085"/>
    </source>
</evidence>
<dbReference type="InterPro" id="IPR001387">
    <property type="entry name" value="Cro/C1-type_HTH"/>
</dbReference>
<dbReference type="PANTHER" id="PTHR40455:SF1">
    <property type="entry name" value="ANTITOXIN HIGA"/>
    <property type="match status" value="1"/>
</dbReference>
<dbReference type="Proteomes" id="UP000252085">
    <property type="component" value="Unassembled WGS sequence"/>
</dbReference>
<dbReference type="PROSITE" id="PS50943">
    <property type="entry name" value="HTH_CROC1"/>
    <property type="match status" value="1"/>
</dbReference>
<dbReference type="Gene3D" id="1.10.260.40">
    <property type="entry name" value="lambda repressor-like DNA-binding domains"/>
    <property type="match status" value="1"/>
</dbReference>